<dbReference type="RefSeq" id="YP_007006273.1">
    <property type="nucleotide sequence ID" value="NC_019517.1"/>
</dbReference>
<dbReference type="Proteomes" id="UP000009052">
    <property type="component" value="Segment"/>
</dbReference>
<dbReference type="InterPro" id="IPR058360">
    <property type="entry name" value="DUF8047"/>
</dbReference>
<name>H6W823_9CAUD</name>
<accession>H6W823</accession>
<reference evidence="1 2" key="1">
    <citation type="journal article" date="2012" name="Arch. Virol.">
        <title>Bacteriophage vB_EcoM_FV3: a new member of "rV5-like viruses".</title>
        <authorList>
            <person name="Truncaite L."/>
            <person name="Simoliunas E."/>
            <person name="Zajanckauskaite A."/>
            <person name="Kaliniene L."/>
            <person name="Mankeviciute R."/>
            <person name="Staniulis J."/>
            <person name="Klausa V."/>
            <person name="Meskys R."/>
        </authorList>
    </citation>
    <scope>NUCLEOTIDE SEQUENCE [LARGE SCALE GENOMIC DNA]</scope>
</reference>
<dbReference type="Pfam" id="PF26220">
    <property type="entry name" value="DUF8047"/>
    <property type="match status" value="1"/>
</dbReference>
<proteinExistence type="predicted"/>
<keyword evidence="2" id="KW-1185">Reference proteome</keyword>
<dbReference type="KEGG" id="vg:14011761"/>
<organism evidence="1 2">
    <name type="scientific">Escherichia phage FV3</name>
    <dbReference type="NCBI Taxonomy" id="1131317"/>
    <lineage>
        <taxon>Viruses</taxon>
        <taxon>Duplodnaviria</taxon>
        <taxon>Heunggongvirae</taxon>
        <taxon>Uroviricota</taxon>
        <taxon>Caudoviricetes</taxon>
        <taxon>Vequintavirinae</taxon>
        <taxon>Vequintavirus</taxon>
        <taxon>Vequintavirus SYGMH1</taxon>
        <taxon>Vequintavirus FV3</taxon>
    </lineage>
</organism>
<sequence length="100" mass="11733">MNLSILKICIAWKNYSVLKAKVVKMSHNSKWKDLGFASRAEYVGWLWFNGLTNDIKMYDDVYYDEYTGKIINISVEEDTFIQQDTDTCLDKYVDEVEEAN</sequence>
<protein>
    <submittedName>
        <fullName evidence="1">Uncharacterized protein</fullName>
    </submittedName>
</protein>
<dbReference type="GeneID" id="14011761"/>
<evidence type="ECO:0000313" key="1">
    <source>
        <dbReference type="EMBL" id="AEZ65238.1"/>
    </source>
</evidence>
<evidence type="ECO:0000313" key="2">
    <source>
        <dbReference type="Proteomes" id="UP000009052"/>
    </source>
</evidence>
<gene>
    <name evidence="1" type="ORF">FV3_00102</name>
</gene>
<dbReference type="EMBL" id="JQ031132">
    <property type="protein sequence ID" value="AEZ65238.1"/>
    <property type="molecule type" value="Genomic_DNA"/>
</dbReference>